<evidence type="ECO:0000313" key="2">
    <source>
        <dbReference type="Proteomes" id="UP000790377"/>
    </source>
</evidence>
<dbReference type="Proteomes" id="UP000790377">
    <property type="component" value="Unassembled WGS sequence"/>
</dbReference>
<sequence length="344" mass="39402">MTSRLRSILFRFRKSRNELPDNCYVKSALPYELIEAIVREAWTATDIQTRWQLFRAISTLSRLWRAVLIDVALRHVFFESTLDLMAYRSLIARHLILNGAEIGDDFHRSFAKHICVSLSIDSVSKPFEVSQVAELIPNARFISLSILVDRRYLFSSIVPHLLTDRPSLTHLRLCWPPLERSYSCSMPSAVVTSVTHLHIPRHPYASLNAVLALFPFVTHLRLGTPCFLKNLVPYMAAVQVLVLDSPPNYNTHTSNGIAGRAFPSSVPLWNVWDALEYGLLRTQKAIRTRLIINAGVDDSDEHTVHELAMSCRDRGIQFECRRVYDAYHLKSVSEVDRWNFGAWL</sequence>
<gene>
    <name evidence="1" type="ORF">BJ138DRAFT_1143152</name>
</gene>
<organism evidence="1 2">
    <name type="scientific">Hygrophoropsis aurantiaca</name>
    <dbReference type="NCBI Taxonomy" id="72124"/>
    <lineage>
        <taxon>Eukaryota</taxon>
        <taxon>Fungi</taxon>
        <taxon>Dikarya</taxon>
        <taxon>Basidiomycota</taxon>
        <taxon>Agaricomycotina</taxon>
        <taxon>Agaricomycetes</taxon>
        <taxon>Agaricomycetidae</taxon>
        <taxon>Boletales</taxon>
        <taxon>Coniophorineae</taxon>
        <taxon>Hygrophoropsidaceae</taxon>
        <taxon>Hygrophoropsis</taxon>
    </lineage>
</organism>
<name>A0ACB8AMN7_9AGAM</name>
<protein>
    <submittedName>
        <fullName evidence="1">Uncharacterized protein</fullName>
    </submittedName>
</protein>
<keyword evidence="2" id="KW-1185">Reference proteome</keyword>
<evidence type="ECO:0000313" key="1">
    <source>
        <dbReference type="EMBL" id="KAH7914730.1"/>
    </source>
</evidence>
<proteinExistence type="predicted"/>
<reference evidence="1" key="1">
    <citation type="journal article" date="2021" name="New Phytol.">
        <title>Evolutionary innovations through gain and loss of genes in the ectomycorrhizal Boletales.</title>
        <authorList>
            <person name="Wu G."/>
            <person name="Miyauchi S."/>
            <person name="Morin E."/>
            <person name="Kuo A."/>
            <person name="Drula E."/>
            <person name="Varga T."/>
            <person name="Kohler A."/>
            <person name="Feng B."/>
            <person name="Cao Y."/>
            <person name="Lipzen A."/>
            <person name="Daum C."/>
            <person name="Hundley H."/>
            <person name="Pangilinan J."/>
            <person name="Johnson J."/>
            <person name="Barry K."/>
            <person name="LaButti K."/>
            <person name="Ng V."/>
            <person name="Ahrendt S."/>
            <person name="Min B."/>
            <person name="Choi I.G."/>
            <person name="Park H."/>
            <person name="Plett J.M."/>
            <person name="Magnuson J."/>
            <person name="Spatafora J.W."/>
            <person name="Nagy L.G."/>
            <person name="Henrissat B."/>
            <person name="Grigoriev I.V."/>
            <person name="Yang Z.L."/>
            <person name="Xu J."/>
            <person name="Martin F.M."/>
        </authorList>
    </citation>
    <scope>NUCLEOTIDE SEQUENCE</scope>
    <source>
        <strain evidence="1">ATCC 28755</strain>
    </source>
</reference>
<comment type="caution">
    <text evidence="1">The sequence shown here is derived from an EMBL/GenBank/DDBJ whole genome shotgun (WGS) entry which is preliminary data.</text>
</comment>
<accession>A0ACB8AMN7</accession>
<dbReference type="EMBL" id="MU267609">
    <property type="protein sequence ID" value="KAH7914730.1"/>
    <property type="molecule type" value="Genomic_DNA"/>
</dbReference>